<dbReference type="CDD" id="cd09917">
    <property type="entry name" value="F-box_SF"/>
    <property type="match status" value="1"/>
</dbReference>
<sequence>MDSQASPTPAVLRLPNEILSAIFTLRAKANSEHVSPNAEICSIRLTCRRFCELSTPLIVRRTTVVDYSQPDTLARLRTVVNNPILAAGIGEVNVRLHFYHPWVAETFENFMESLLSEWEQKRQSWWIPECRTRGEVAFRAVIYSFIGDLIKEMESARKQQDRYAEAVEEVCLTDDDEPSRKVIWEAYRVYKKMYEAQRLFDNGQFETTLAETLSKMPNLRAVTLHDRDLNHNHDPDKGMDEVDEDVKAQEDRLFKLFSRPMIWEDARWIRPHDKIWPGVPINLLMNIPLAIGNAAVIVANLSIYLSAAPDYTRLEVDPERLGQLTAAVKVMEVFQFTFQPRCRSNCGPWELDHEGLPEYVTRELDEWRRINQFLGAFLAAKCMYSVNINLGEFWYGSGVNSMSTVGSLGADFAWPVASELSSVTLVRVCLASEKLGVVAKSMIAGGEFELHEVYLSQGTWRDALDALREGLQSPRGVRIMLPLGGGAYTMGEDLRSFAFGRDEPDFLDFPDLPDSSYLPLRSSRAERFIAGEDIPNPLAT</sequence>
<dbReference type="OrthoDB" id="3759773at2759"/>
<dbReference type="AlphaFoldDB" id="A0A9P9ENW7"/>
<dbReference type="EMBL" id="JAGMUV010000011">
    <property type="protein sequence ID" value="KAH7141088.1"/>
    <property type="molecule type" value="Genomic_DNA"/>
</dbReference>
<organism evidence="1 2">
    <name type="scientific">Dactylonectria macrodidyma</name>
    <dbReference type="NCBI Taxonomy" id="307937"/>
    <lineage>
        <taxon>Eukaryota</taxon>
        <taxon>Fungi</taxon>
        <taxon>Dikarya</taxon>
        <taxon>Ascomycota</taxon>
        <taxon>Pezizomycotina</taxon>
        <taxon>Sordariomycetes</taxon>
        <taxon>Hypocreomycetidae</taxon>
        <taxon>Hypocreales</taxon>
        <taxon>Nectriaceae</taxon>
        <taxon>Dactylonectria</taxon>
    </lineage>
</organism>
<dbReference type="Proteomes" id="UP000738349">
    <property type="component" value="Unassembled WGS sequence"/>
</dbReference>
<gene>
    <name evidence="1" type="ORF">EDB81DRAFT_799389</name>
</gene>
<evidence type="ECO:0000313" key="2">
    <source>
        <dbReference type="Proteomes" id="UP000738349"/>
    </source>
</evidence>
<keyword evidence="2" id="KW-1185">Reference proteome</keyword>
<evidence type="ECO:0000313" key="1">
    <source>
        <dbReference type="EMBL" id="KAH7141088.1"/>
    </source>
</evidence>
<evidence type="ECO:0008006" key="3">
    <source>
        <dbReference type="Google" id="ProtNLM"/>
    </source>
</evidence>
<comment type="caution">
    <text evidence="1">The sequence shown here is derived from an EMBL/GenBank/DDBJ whole genome shotgun (WGS) entry which is preliminary data.</text>
</comment>
<proteinExistence type="predicted"/>
<protein>
    <recommendedName>
        <fullName evidence="3">F-box domain-containing protein</fullName>
    </recommendedName>
</protein>
<accession>A0A9P9ENW7</accession>
<reference evidence="1" key="1">
    <citation type="journal article" date="2021" name="Nat. Commun.">
        <title>Genetic determinants of endophytism in the Arabidopsis root mycobiome.</title>
        <authorList>
            <person name="Mesny F."/>
            <person name="Miyauchi S."/>
            <person name="Thiergart T."/>
            <person name="Pickel B."/>
            <person name="Atanasova L."/>
            <person name="Karlsson M."/>
            <person name="Huettel B."/>
            <person name="Barry K.W."/>
            <person name="Haridas S."/>
            <person name="Chen C."/>
            <person name="Bauer D."/>
            <person name="Andreopoulos W."/>
            <person name="Pangilinan J."/>
            <person name="LaButti K."/>
            <person name="Riley R."/>
            <person name="Lipzen A."/>
            <person name="Clum A."/>
            <person name="Drula E."/>
            <person name="Henrissat B."/>
            <person name="Kohler A."/>
            <person name="Grigoriev I.V."/>
            <person name="Martin F.M."/>
            <person name="Hacquard S."/>
        </authorList>
    </citation>
    <scope>NUCLEOTIDE SEQUENCE</scope>
    <source>
        <strain evidence="1">MPI-CAGE-AT-0147</strain>
    </source>
</reference>
<name>A0A9P9ENW7_9HYPO</name>